<accession>A0A2G5ICK0</accession>
<dbReference type="CDD" id="cd07739">
    <property type="entry name" value="metallo-hydrolase-like_MBL-fold"/>
    <property type="match status" value="1"/>
</dbReference>
<dbReference type="PANTHER" id="PTHR42951:SF14">
    <property type="entry name" value="METALLO-BETA-LACTAMASE SUPERFAMILY PROTEIN"/>
    <property type="match status" value="1"/>
</dbReference>
<dbReference type="Proteomes" id="UP000230605">
    <property type="component" value="Chromosome 1"/>
</dbReference>
<dbReference type="Proteomes" id="UP001302367">
    <property type="component" value="Chromosome 1"/>
</dbReference>
<dbReference type="OrthoDB" id="536211at2759"/>
<sequence length="285" mass="31756">MSELRAAVFVAKPIPFKGAGLEGHWSPISCTLVYDNSSALLVDAPIDIENSKELVAWIQKIAPGRVLETIYITHGHPDHWFGVPIVLEKFPTAKVLGTPGTIAHAKENVDPGYYDAVWGAWFSDVIPPHRPWVFPEPLPEGNKFHIGGKWECEAIDVGHSDTCNTTILWIPALKLVVAGDVIYGQVHQMFAIATTKAQRDEWLRAVDVVESLKPAYVIAGHQQAEEIHGTWNISTTRVYIKDFERLLGEVKARGGTSDEFYDEMMKLHGDRANPMVLRWGVKSNL</sequence>
<dbReference type="InterPro" id="IPR001279">
    <property type="entry name" value="Metallo-B-lactamas"/>
</dbReference>
<evidence type="ECO:0000313" key="2">
    <source>
        <dbReference type="EMBL" id="PIB02538.1"/>
    </source>
</evidence>
<feature type="domain" description="Metallo-beta-lactamase" evidence="1">
    <location>
        <begin position="27"/>
        <end position="221"/>
    </location>
</feature>
<reference evidence="3 5" key="2">
    <citation type="submission" date="2023-09" db="EMBL/GenBank/DDBJ databases">
        <title>Complete-Gapless Cercospora beticola genome.</title>
        <authorList>
            <person name="Wyatt N.A."/>
            <person name="Spanner R.E."/>
            <person name="Bolton M.D."/>
        </authorList>
    </citation>
    <scope>NUCLEOTIDE SEQUENCE [LARGE SCALE GENOMIC DNA]</scope>
    <source>
        <strain evidence="3">Cb09-40</strain>
    </source>
</reference>
<evidence type="ECO:0000313" key="4">
    <source>
        <dbReference type="Proteomes" id="UP000230605"/>
    </source>
</evidence>
<name>A0A2G5ICK0_CERBT</name>
<dbReference type="SMART" id="SM00849">
    <property type="entry name" value="Lactamase_B"/>
    <property type="match status" value="1"/>
</dbReference>
<keyword evidence="5" id="KW-1185">Reference proteome</keyword>
<evidence type="ECO:0000313" key="5">
    <source>
        <dbReference type="Proteomes" id="UP001302367"/>
    </source>
</evidence>
<organism evidence="2 4">
    <name type="scientific">Cercospora beticola</name>
    <name type="common">Sugarbeet leaf spot fungus</name>
    <dbReference type="NCBI Taxonomy" id="122368"/>
    <lineage>
        <taxon>Eukaryota</taxon>
        <taxon>Fungi</taxon>
        <taxon>Dikarya</taxon>
        <taxon>Ascomycota</taxon>
        <taxon>Pezizomycotina</taxon>
        <taxon>Dothideomycetes</taxon>
        <taxon>Dothideomycetidae</taxon>
        <taxon>Mycosphaerellales</taxon>
        <taxon>Mycosphaerellaceae</taxon>
        <taxon>Cercospora</taxon>
    </lineage>
</organism>
<dbReference type="AlphaFoldDB" id="A0A2G5ICK0"/>
<dbReference type="PANTHER" id="PTHR42951">
    <property type="entry name" value="METALLO-BETA-LACTAMASE DOMAIN-CONTAINING"/>
    <property type="match status" value="1"/>
</dbReference>
<evidence type="ECO:0000259" key="1">
    <source>
        <dbReference type="SMART" id="SM00849"/>
    </source>
</evidence>
<protein>
    <recommendedName>
        <fullName evidence="1">Metallo-beta-lactamase domain-containing protein</fullName>
    </recommendedName>
</protein>
<dbReference type="Gene3D" id="3.60.15.10">
    <property type="entry name" value="Ribonuclease Z/Hydroxyacylglutathione hydrolase-like"/>
    <property type="match status" value="1"/>
</dbReference>
<gene>
    <name evidence="2" type="ORF">CB0940_00179</name>
    <name evidence="3" type="ORF">RHO25_000184</name>
</gene>
<proteinExistence type="predicted"/>
<reference evidence="2 4" key="1">
    <citation type="submission" date="2015-10" db="EMBL/GenBank/DDBJ databases">
        <title>The cercosporin biosynthetic gene cluster was horizontally transferred to several fungal lineages and shown to be expanded in Cercospora beticola based on microsynteny with recipient genomes.</title>
        <authorList>
            <person name="De Jonge R."/>
            <person name="Ebert M.K."/>
            <person name="Suttle J.C."/>
            <person name="Jurick Ii W.M."/>
            <person name="Secor G.A."/>
            <person name="Thomma B.P."/>
            <person name="Van De Peer Y."/>
            <person name="Bolton M.D."/>
        </authorList>
    </citation>
    <scope>NUCLEOTIDE SEQUENCE [LARGE SCALE GENOMIC DNA]</scope>
    <source>
        <strain evidence="2 4">09-40</strain>
    </source>
</reference>
<dbReference type="EMBL" id="LKMD01000100">
    <property type="protein sequence ID" value="PIB02538.1"/>
    <property type="molecule type" value="Genomic_DNA"/>
</dbReference>
<dbReference type="InterPro" id="IPR050855">
    <property type="entry name" value="NDM-1-like"/>
</dbReference>
<evidence type="ECO:0000313" key="3">
    <source>
        <dbReference type="EMBL" id="WPA95582.1"/>
    </source>
</evidence>
<dbReference type="Pfam" id="PF00753">
    <property type="entry name" value="Lactamase_B"/>
    <property type="match status" value="1"/>
</dbReference>
<dbReference type="SUPFAM" id="SSF56281">
    <property type="entry name" value="Metallo-hydrolase/oxidoreductase"/>
    <property type="match status" value="1"/>
</dbReference>
<dbReference type="InterPro" id="IPR036866">
    <property type="entry name" value="RibonucZ/Hydroxyglut_hydro"/>
</dbReference>
<dbReference type="EMBL" id="CP134184">
    <property type="protein sequence ID" value="WPA95582.1"/>
    <property type="molecule type" value="Genomic_DNA"/>
</dbReference>